<sequence length="1638" mass="183354">MAFIVASDRKEFLQIVQQRLQALVEPDEQEAVTLFARHFFGIATLEELLARQDTDLLGAVLSGWRMLQQFDDSKGSIRVFNPQVQNHGWHSPHTVIQLLHLDSPFLVDSVRIELNRQGYAIHVLQNSTFMVKRDAAGRLLELHPAAARDEELRGESVMHIEVDRCATPAELKALQAGLHEALQYVETAVAGYVPMQRQVQELSVQLRGEDAGWFDTDTRLEAAAFLDWLLEHFIFLGYTRFAIREGLGEGRLGLQPEHSLGIAALDPPDEGIQGLPEAVLDYLQSPMLLSFAKGAQNSRVHRSAYPDYISIREVNDAGEVTLEHRFAGLYTSRVHSADVHSIPWLRRKVEMVRRDSGFETHSHLGKELDQVLQELPRDDLFQVSSQLLNETALGIVQIQERNQVRLFLRRGNYAQFYYCLAYIPRDIYSTAVRQQIQQVLMARLEASDSEFWTFFSESQLVRVQFILSVDPRCNLEIDHVKIERDVIQACRSWADDFNERLRGGLGEAAAAEALAHFGDAFPPGYSERFNPATAVADVQQLLALDNDNPLALSFYQPLQSRTGELHCKLYHRGGSLPLSDVMPVLENLGLRVLGEFPFHLQRRDGQSYWIHDFVFSSTLDPEMDMEDVNQLFGQAFAAIWSGQAENDSFNRLILLAGIHWREVAVLRAYGRYIKQIRMGFELPYIAATLISHASIARELARLFKTRFFLARKTSAGELEDKLEQAIIVGLEEVAVLNEDRILRRFLALIKATVRTNFYQPDAQGQPKQYISLKLDPASIPELPLPRPMYEIFVYSPRVEGVHLRGGKVARGGLRWSDREEDYRTEVLGLVKAQQVKNAVIVPVGAKGGFVPRRLPVGAERDEIQQEAIACYRIFIQGLLDVTDNLVDGQVVPPPQVIRHDDDDYYLVVAADKGTASFSDIANGIAADYGFWLGDAFASGGSAGYDHKAMGITARGAWISVQRHFRELGVNVQEDPVTVIGIGDMSGDVFGNGLLLSRSVKLLVAFNHLNIFIDPDPDPERSFAERQRLFDLPRSSWKDYDPQLISEGGGVFSRSLKQITLTPQMKDVFDIAEDQLTPAELIHRLLKAPIDLLWNGGIGTYVKASTESHAEVGDKANDAVRVDGRDLRCKVVGEGGNLGMTQLGRIEYCLNGGAANTDFIDNAGGVDCSDHEVNIKILLNEVVAAGDMTVKQRNQLLADMTEAVAGLVLLNNYQQTQAISLVERQAHRAMTEYRRFITAMEASGKLSRALEFLPEDDQLADRAANGMVLTRPELSVLISYAKTDLKEKLIASEAPEDPWLAREMATAFPPRLVREHTAALAGHRLRREIIATQLANNLVNHMGVTFLRRLEQSTSASAGQIMAAYIVARDVFRLMEQFDNIAHLDYQLPATIQLELMDELMRLARRATRWFIRRGGQAAGSISPGGQPTAAEQQPDTADLVAHFAPQIQELDEHFDDMLEGSVRQLWESRFEYYTAAGVPPAIARLVAGAGHFYTMLGVIDAADATGQPAQRVAQVFFALGSELQTTWFVNQINALPVDSHWQALARESYRDELESQLGAMTVSVLQAGNKDTPVEQLLSDWLNHNQLRVQRWQSLLLEFRSAGQNDYPMIAVAMRELADLAVKTRQVTSMEQHAGTDH</sequence>
<dbReference type="InterPro" id="IPR049059">
    <property type="entry name" value="NAD_Glu_DH_HM1"/>
</dbReference>
<keyword evidence="9" id="KW-1185">Reference proteome</keyword>
<gene>
    <name evidence="8" type="ORF">SAMN04487855_2332</name>
    <name evidence="7" type="ORF">SAMN05216589_2333</name>
</gene>
<evidence type="ECO:0000259" key="5">
    <source>
        <dbReference type="Pfam" id="PF21076"/>
    </source>
</evidence>
<dbReference type="Pfam" id="PF21078">
    <property type="entry name" value="GDH_HM3"/>
    <property type="match status" value="1"/>
</dbReference>
<evidence type="ECO:0000259" key="3">
    <source>
        <dbReference type="Pfam" id="PF21074"/>
    </source>
</evidence>
<dbReference type="Proteomes" id="UP000186904">
    <property type="component" value="Unassembled WGS sequence"/>
</dbReference>
<accession>A0A1I4N4T7</accession>
<dbReference type="InterPro" id="IPR048381">
    <property type="entry name" value="GDH_C"/>
</dbReference>
<dbReference type="InterPro" id="IPR046346">
    <property type="entry name" value="Aminoacid_DH-like_N_sf"/>
</dbReference>
<feature type="domain" description="NAD-glutamate dehydrogenase ACT3" evidence="6">
    <location>
        <begin position="550"/>
        <end position="627"/>
    </location>
</feature>
<dbReference type="Pfam" id="PF05088">
    <property type="entry name" value="Bac_GDH_CD"/>
    <property type="match status" value="1"/>
</dbReference>
<dbReference type="InterPro" id="IPR036291">
    <property type="entry name" value="NAD(P)-bd_dom_sf"/>
</dbReference>
<dbReference type="EMBL" id="FOGN01000004">
    <property type="protein sequence ID" value="SES11205.1"/>
    <property type="molecule type" value="Genomic_DNA"/>
</dbReference>
<dbReference type="Pfam" id="PF21079">
    <property type="entry name" value="GDH_HM2"/>
    <property type="match status" value="1"/>
</dbReference>
<organism evidence="8 9">
    <name type="scientific">Halopseudomonas bauzanensis</name>
    <dbReference type="NCBI Taxonomy" id="653930"/>
    <lineage>
        <taxon>Bacteria</taxon>
        <taxon>Pseudomonadati</taxon>
        <taxon>Pseudomonadota</taxon>
        <taxon>Gammaproteobacteria</taxon>
        <taxon>Pseudomonadales</taxon>
        <taxon>Pseudomonadaceae</taxon>
        <taxon>Halopseudomonas</taxon>
    </lineage>
</organism>
<dbReference type="Pfam" id="PF21074">
    <property type="entry name" value="GDH_C"/>
    <property type="match status" value="1"/>
</dbReference>
<dbReference type="Pfam" id="PF21075">
    <property type="entry name" value="GDH_ACT1"/>
    <property type="match status" value="1"/>
</dbReference>
<dbReference type="Proteomes" id="UP000186599">
    <property type="component" value="Unassembled WGS sequence"/>
</dbReference>
<dbReference type="Pfam" id="PF21076">
    <property type="entry name" value="GDH_ACT2"/>
    <property type="match status" value="1"/>
</dbReference>
<dbReference type="RefSeq" id="WP_074779929.1">
    <property type="nucleotide sequence ID" value="NZ_FOGN01000004.1"/>
</dbReference>
<dbReference type="Pfam" id="PF21077">
    <property type="entry name" value="GDH_ACT3"/>
    <property type="match status" value="1"/>
</dbReference>
<dbReference type="SUPFAM" id="SSF51735">
    <property type="entry name" value="NAD(P)-binding Rossmann-fold domains"/>
    <property type="match status" value="1"/>
</dbReference>
<reference evidence="9 10" key="1">
    <citation type="submission" date="2016-10" db="EMBL/GenBank/DDBJ databases">
        <authorList>
            <person name="de Groot N.N."/>
        </authorList>
    </citation>
    <scope>NUCLEOTIDE SEQUENCE [LARGE SCALE GENOMIC DNA]</scope>
    <source>
        <strain evidence="8 9">CGMCC 1.9095</strain>
        <strain evidence="7 10">DSM 22558</strain>
    </source>
</reference>
<feature type="domain" description="NAD-glutamate dehydrogenase ACT2" evidence="5">
    <location>
        <begin position="405"/>
        <end position="493"/>
    </location>
</feature>
<dbReference type="PIRSF" id="PIRSF036761">
    <property type="entry name" value="GDH_Mll4104"/>
    <property type="match status" value="1"/>
</dbReference>
<dbReference type="STRING" id="653930.SAMN05216589_2333"/>
<dbReference type="InterPro" id="IPR024727">
    <property type="entry name" value="NAD_Glu_DH_N_ACT1"/>
</dbReference>
<dbReference type="PANTHER" id="PTHR43403">
    <property type="entry name" value="NAD-SPECIFIC GLUTAMATE DEHYDROGENASE"/>
    <property type="match status" value="1"/>
</dbReference>
<evidence type="ECO:0000259" key="4">
    <source>
        <dbReference type="Pfam" id="PF21075"/>
    </source>
</evidence>
<dbReference type="InterPro" id="IPR049058">
    <property type="entry name" value="NAD_Glu_DH_HM2"/>
</dbReference>
<dbReference type="GO" id="GO:0004352">
    <property type="term" value="F:glutamate dehydrogenase (NAD+) activity"/>
    <property type="evidence" value="ECO:0007669"/>
    <property type="project" value="InterPro"/>
</dbReference>
<dbReference type="InterPro" id="IPR049056">
    <property type="entry name" value="NAD_Glu_DH_HM3"/>
</dbReference>
<evidence type="ECO:0000313" key="7">
    <source>
        <dbReference type="EMBL" id="SES11205.1"/>
    </source>
</evidence>
<evidence type="ECO:0000313" key="10">
    <source>
        <dbReference type="Proteomes" id="UP000186904"/>
    </source>
</evidence>
<feature type="domain" description="NAD-specific glutamate dehydrogenase C-terminal" evidence="3">
    <location>
        <begin position="1266"/>
        <end position="1618"/>
    </location>
</feature>
<evidence type="ECO:0000259" key="6">
    <source>
        <dbReference type="Pfam" id="PF21077"/>
    </source>
</evidence>
<dbReference type="InterPro" id="IPR028971">
    <property type="entry name" value="NAD-GDH_cat"/>
</dbReference>
<dbReference type="SUPFAM" id="SSF53223">
    <property type="entry name" value="Aminoacid dehydrogenase-like, N-terminal domain"/>
    <property type="match status" value="1"/>
</dbReference>
<dbReference type="InterPro" id="IPR049064">
    <property type="entry name" value="NAD_Glu_DH_ACT3"/>
</dbReference>
<evidence type="ECO:0000313" key="8">
    <source>
        <dbReference type="EMBL" id="SFM10594.1"/>
    </source>
</evidence>
<feature type="domain" description="NAD-glutamate dehydrogenase N-terminal ACT1" evidence="4">
    <location>
        <begin position="35"/>
        <end position="178"/>
    </location>
</feature>
<dbReference type="GO" id="GO:0006538">
    <property type="term" value="P:L-glutamate catabolic process"/>
    <property type="evidence" value="ECO:0007669"/>
    <property type="project" value="InterPro"/>
</dbReference>
<evidence type="ECO:0000259" key="2">
    <source>
        <dbReference type="Pfam" id="PF05088"/>
    </source>
</evidence>
<feature type="domain" description="NAD-glutamate dehydrogenase catalytic" evidence="2">
    <location>
        <begin position="728"/>
        <end position="1220"/>
    </location>
</feature>
<evidence type="ECO:0000256" key="1">
    <source>
        <dbReference type="ARBA" id="ARBA00023002"/>
    </source>
</evidence>
<dbReference type="EMBL" id="FOUA01000004">
    <property type="protein sequence ID" value="SFM10594.1"/>
    <property type="molecule type" value="Genomic_DNA"/>
</dbReference>
<keyword evidence="1" id="KW-0560">Oxidoreductase</keyword>
<protein>
    <submittedName>
        <fullName evidence="8">Glutamate dehydrogenase (NAD)</fullName>
    </submittedName>
</protein>
<proteinExistence type="predicted"/>
<dbReference type="PANTHER" id="PTHR43403:SF1">
    <property type="entry name" value="NAD-SPECIFIC GLUTAMATE DEHYDROGENASE"/>
    <property type="match status" value="1"/>
</dbReference>
<dbReference type="InterPro" id="IPR049062">
    <property type="entry name" value="NAD_Glu_DH_ACT2"/>
</dbReference>
<dbReference type="GO" id="GO:0004069">
    <property type="term" value="F:L-aspartate:2-oxoglutarate aminotransferase activity"/>
    <property type="evidence" value="ECO:0007669"/>
    <property type="project" value="InterPro"/>
</dbReference>
<dbReference type="InterPro" id="IPR007780">
    <property type="entry name" value="NAD_Glu_DH_bac"/>
</dbReference>
<dbReference type="OrthoDB" id="9758052at2"/>
<evidence type="ECO:0000313" key="9">
    <source>
        <dbReference type="Proteomes" id="UP000186599"/>
    </source>
</evidence>
<name>A0A1I4N4T7_9GAMM</name>
<dbReference type="Pfam" id="PF21073">
    <property type="entry name" value="GDH_HM1"/>
    <property type="match status" value="1"/>
</dbReference>